<dbReference type="GO" id="GO:0005829">
    <property type="term" value="C:cytosol"/>
    <property type="evidence" value="ECO:0007669"/>
    <property type="project" value="TreeGrafter"/>
</dbReference>
<comment type="similarity">
    <text evidence="1">Belongs to the PNP/UDP phosphorylase family. Futalosine hydrolase subfamily.</text>
</comment>
<dbReference type="Gene3D" id="3.40.50.1580">
    <property type="entry name" value="Nucleoside phosphorylase domain"/>
    <property type="match status" value="1"/>
</dbReference>
<dbReference type="CDD" id="cd17766">
    <property type="entry name" value="futalosine_nucleosidase_MqnB"/>
    <property type="match status" value="1"/>
</dbReference>
<comment type="caution">
    <text evidence="4">The sequence shown here is derived from an EMBL/GenBank/DDBJ whole genome shotgun (WGS) entry which is preliminary data.</text>
</comment>
<keyword evidence="1" id="KW-0474">Menaquinone biosynthesis</keyword>
<proteinExistence type="inferred from homology"/>
<gene>
    <name evidence="1 4" type="primary">mqnB</name>
    <name evidence="5" type="ORF">ENP09_00390</name>
    <name evidence="4" type="ORF">ENP73_09570</name>
</gene>
<dbReference type="UniPathway" id="UPA00079"/>
<organism evidence="4">
    <name type="scientific">Thermus islandicus</name>
    <dbReference type="NCBI Taxonomy" id="540988"/>
    <lineage>
        <taxon>Bacteria</taxon>
        <taxon>Thermotogati</taxon>
        <taxon>Deinococcota</taxon>
        <taxon>Deinococci</taxon>
        <taxon>Thermales</taxon>
        <taxon>Thermaceae</taxon>
        <taxon>Thermus</taxon>
    </lineage>
</organism>
<protein>
    <recommendedName>
        <fullName evidence="1 2">Futalosine hydrolase</fullName>
        <shortName evidence="1">FL hydrolase</shortName>
        <ecNumber evidence="1 2">3.2.2.26</ecNumber>
    </recommendedName>
    <alternativeName>
        <fullName evidence="1">Futalosine nucleosidase</fullName>
    </alternativeName>
    <alternativeName>
        <fullName evidence="1">Menaquinone biosynthetic enzyme MqnB</fullName>
    </alternativeName>
</protein>
<feature type="domain" description="Nucleoside phosphorylase" evidence="3">
    <location>
        <begin position="29"/>
        <end position="215"/>
    </location>
</feature>
<dbReference type="InterPro" id="IPR035994">
    <property type="entry name" value="Nucleoside_phosphorylase_sf"/>
</dbReference>
<dbReference type="NCBIfam" id="TIGR03664">
    <property type="entry name" value="fut_nucase"/>
    <property type="match status" value="1"/>
</dbReference>
<dbReference type="SUPFAM" id="SSF53167">
    <property type="entry name" value="Purine and uridine phosphorylases"/>
    <property type="match status" value="1"/>
</dbReference>
<evidence type="ECO:0000313" key="4">
    <source>
        <dbReference type="EMBL" id="HEH83187.1"/>
    </source>
</evidence>
<accession>A0A7C2FUY7</accession>
<dbReference type="GO" id="GO:0009234">
    <property type="term" value="P:menaquinone biosynthetic process"/>
    <property type="evidence" value="ECO:0007669"/>
    <property type="project" value="UniProtKB-UniRule"/>
</dbReference>
<comment type="pathway">
    <text evidence="1">Quinol/quinone metabolism; menaquinone biosynthesis.</text>
</comment>
<dbReference type="EMBL" id="DSKL01000377">
    <property type="protein sequence ID" value="HEH83187.1"/>
    <property type="molecule type" value="Genomic_DNA"/>
</dbReference>
<dbReference type="GO" id="GO:0009116">
    <property type="term" value="P:nucleoside metabolic process"/>
    <property type="evidence" value="ECO:0007669"/>
    <property type="project" value="InterPro"/>
</dbReference>
<dbReference type="PANTHER" id="PTHR46832:SF2">
    <property type="entry name" value="FUTALOSINE HYDROLASE"/>
    <property type="match status" value="1"/>
</dbReference>
<reference evidence="4" key="1">
    <citation type="journal article" date="2020" name="mSystems">
        <title>Genome- and Community-Level Interaction Insights into Carbon Utilization and Element Cycling Functions of Hydrothermarchaeota in Hydrothermal Sediment.</title>
        <authorList>
            <person name="Zhou Z."/>
            <person name="Liu Y."/>
            <person name="Xu W."/>
            <person name="Pan J."/>
            <person name="Luo Z.H."/>
            <person name="Li M."/>
        </authorList>
    </citation>
    <scope>NUCLEOTIDE SEQUENCE [LARGE SCALE GENOMIC DNA]</scope>
    <source>
        <strain evidence="5">SpSt-189</strain>
        <strain evidence="4">SpSt-246</strain>
    </source>
</reference>
<evidence type="ECO:0000256" key="1">
    <source>
        <dbReference type="HAMAP-Rule" id="MF_00991"/>
    </source>
</evidence>
<comment type="function">
    <text evidence="1">Catalyzes the hydrolysis of futalosine (FL) to dehypoxanthine futalosine (DHFL) and hypoxanthine, a step in the biosynthesis of menaquinone (MK, vitamin K2).</text>
</comment>
<keyword evidence="4" id="KW-0326">Glycosidase</keyword>
<sequence length="222" mass="23417">MWLLLSPTRLEASFLQGEPFTHLAWRGLEGEGFVYLETGIGKVNAALALAAFAARNPMEKALLFGIAGAYPGSGLSLGEAVLVGEEVEADLGLKEGLAPLGFPALELGGRRFYNRFPLDPGLTGALAQRLGLRVVVGLTRDLVSETPEEAQALAGRWGAALENMEGAAFARACLALGVRGAELRAISNPAGVREKARWRTKEALSALARAVGRLLAEERGAP</sequence>
<evidence type="ECO:0000259" key="3">
    <source>
        <dbReference type="Pfam" id="PF01048"/>
    </source>
</evidence>
<evidence type="ECO:0000313" key="5">
    <source>
        <dbReference type="EMBL" id="HEO41369.1"/>
    </source>
</evidence>
<dbReference type="GO" id="GO:0008782">
    <property type="term" value="F:adenosylhomocysteine nucleosidase activity"/>
    <property type="evidence" value="ECO:0007669"/>
    <property type="project" value="TreeGrafter"/>
</dbReference>
<dbReference type="InterPro" id="IPR019963">
    <property type="entry name" value="FL_hydrolase_MqnB"/>
</dbReference>
<dbReference type="InterPro" id="IPR000845">
    <property type="entry name" value="Nucleoside_phosphorylase_d"/>
</dbReference>
<name>A0A7C2FUY7_9DEIN</name>
<comment type="catalytic activity">
    <reaction evidence="1">
        <text>futalosine + H2O = dehypoxanthine futalosine + hypoxanthine</text>
        <dbReference type="Rhea" id="RHEA:25904"/>
        <dbReference type="ChEBI" id="CHEBI:15377"/>
        <dbReference type="ChEBI" id="CHEBI:17368"/>
        <dbReference type="ChEBI" id="CHEBI:58863"/>
        <dbReference type="ChEBI" id="CHEBI:58864"/>
        <dbReference type="EC" id="3.2.2.26"/>
    </reaction>
</comment>
<dbReference type="Pfam" id="PF01048">
    <property type="entry name" value="PNP_UDP_1"/>
    <property type="match status" value="1"/>
</dbReference>
<keyword evidence="1 4" id="KW-0378">Hydrolase</keyword>
<dbReference type="EC" id="3.2.2.26" evidence="1 2"/>
<dbReference type="AlphaFoldDB" id="A0A7C2FUY7"/>
<dbReference type="PANTHER" id="PTHR46832">
    <property type="entry name" value="5'-METHYLTHIOADENOSINE/S-ADENOSYLHOMOCYSTEINE NUCLEOSIDASE"/>
    <property type="match status" value="1"/>
</dbReference>
<dbReference type="GO" id="GO:0008930">
    <property type="term" value="F:methylthioadenosine nucleosidase activity"/>
    <property type="evidence" value="ECO:0007669"/>
    <property type="project" value="TreeGrafter"/>
</dbReference>
<dbReference type="HAMAP" id="MF_00991">
    <property type="entry name" value="MqnB"/>
    <property type="match status" value="1"/>
</dbReference>
<dbReference type="GO" id="GO:0019284">
    <property type="term" value="P:L-methionine salvage from S-adenosylmethionine"/>
    <property type="evidence" value="ECO:0007669"/>
    <property type="project" value="TreeGrafter"/>
</dbReference>
<dbReference type="EMBL" id="DSHZ01000020">
    <property type="protein sequence ID" value="HEO41369.1"/>
    <property type="molecule type" value="Genomic_DNA"/>
</dbReference>
<evidence type="ECO:0000256" key="2">
    <source>
        <dbReference type="NCBIfam" id="TIGR03664"/>
    </source>
</evidence>